<dbReference type="Ensembl" id="ENSGMOT00000026108.1">
    <property type="protein sequence ID" value="ENSGMOP00000022983.1"/>
    <property type="gene ID" value="ENSGMOG00000031057.1"/>
</dbReference>
<dbReference type="GO" id="GO:0051781">
    <property type="term" value="P:positive regulation of cell division"/>
    <property type="evidence" value="ECO:0007669"/>
    <property type="project" value="UniProtKB-KW"/>
</dbReference>
<dbReference type="GO" id="GO:0030335">
    <property type="term" value="P:positive regulation of cell migration"/>
    <property type="evidence" value="ECO:0007669"/>
    <property type="project" value="TreeGrafter"/>
</dbReference>
<name>A0A8C4ZVR2_GADMO</name>
<reference evidence="14" key="1">
    <citation type="submission" date="2025-08" db="UniProtKB">
        <authorList>
            <consortium name="Ensembl"/>
        </authorList>
    </citation>
    <scope>IDENTIFICATION</scope>
</reference>
<evidence type="ECO:0000313" key="14">
    <source>
        <dbReference type="Ensembl" id="ENSGMOP00000022983.1"/>
    </source>
</evidence>
<feature type="signal peptide" evidence="12">
    <location>
        <begin position="1"/>
        <end position="22"/>
    </location>
</feature>
<dbReference type="PANTHER" id="PTHR11633:SF2">
    <property type="entry name" value="PLATELET-DERIVED GROWTH FACTOR SUBUNIT B"/>
    <property type="match status" value="1"/>
</dbReference>
<dbReference type="PROSITE" id="PS00249">
    <property type="entry name" value="PDGF_1"/>
    <property type="match status" value="1"/>
</dbReference>
<keyword evidence="4" id="KW-0497">Mitogen</keyword>
<evidence type="ECO:0000256" key="11">
    <source>
        <dbReference type="SAM" id="MobiDB-lite"/>
    </source>
</evidence>
<evidence type="ECO:0000256" key="7">
    <source>
        <dbReference type="ARBA" id="ARBA00032702"/>
    </source>
</evidence>
<dbReference type="GO" id="GO:0008083">
    <property type="term" value="F:growth factor activity"/>
    <property type="evidence" value="ECO:0007669"/>
    <property type="project" value="UniProtKB-KW"/>
</dbReference>
<protein>
    <recommendedName>
        <fullName evidence="2">Platelet-derived growth factor subunit B</fullName>
    </recommendedName>
    <alternativeName>
        <fullName evidence="5">PDGF-2</fullName>
    </alternativeName>
    <alternativeName>
        <fullName evidence="6">Platelet-derived growth factor B chain</fullName>
    </alternativeName>
    <alternativeName>
        <fullName evidence="7">Platelet-derived growth factor beta polypeptide</fullName>
    </alternativeName>
</protein>
<evidence type="ECO:0000256" key="3">
    <source>
        <dbReference type="ARBA" id="ARBA00023030"/>
    </source>
</evidence>
<dbReference type="Proteomes" id="UP000694546">
    <property type="component" value="Chromosome 2"/>
</dbReference>
<keyword evidence="3 10" id="KW-0339">Growth factor</keyword>
<evidence type="ECO:0000256" key="8">
    <source>
        <dbReference type="ARBA" id="ARBA00046258"/>
    </source>
</evidence>
<feature type="region of interest" description="Disordered" evidence="11">
    <location>
        <begin position="166"/>
        <end position="214"/>
    </location>
</feature>
<dbReference type="PANTHER" id="PTHR11633">
    <property type="entry name" value="PLATELET-DERIVED GROWTH FACTOR"/>
    <property type="match status" value="1"/>
</dbReference>
<dbReference type="SUPFAM" id="SSF57501">
    <property type="entry name" value="Cystine-knot cytokines"/>
    <property type="match status" value="1"/>
</dbReference>
<dbReference type="SMART" id="SM00141">
    <property type="entry name" value="PDGF"/>
    <property type="match status" value="1"/>
</dbReference>
<dbReference type="CDD" id="cd00135">
    <property type="entry name" value="PDGF"/>
    <property type="match status" value="1"/>
</dbReference>
<evidence type="ECO:0000256" key="6">
    <source>
        <dbReference type="ARBA" id="ARBA00032481"/>
    </source>
</evidence>
<organism evidence="14 15">
    <name type="scientific">Gadus morhua</name>
    <name type="common">Atlantic cod</name>
    <dbReference type="NCBI Taxonomy" id="8049"/>
    <lineage>
        <taxon>Eukaryota</taxon>
        <taxon>Metazoa</taxon>
        <taxon>Chordata</taxon>
        <taxon>Craniata</taxon>
        <taxon>Vertebrata</taxon>
        <taxon>Euteleostomi</taxon>
        <taxon>Actinopterygii</taxon>
        <taxon>Neopterygii</taxon>
        <taxon>Teleostei</taxon>
        <taxon>Neoteleostei</taxon>
        <taxon>Acanthomorphata</taxon>
        <taxon>Zeiogadaria</taxon>
        <taxon>Gadariae</taxon>
        <taxon>Gadiformes</taxon>
        <taxon>Gadoidei</taxon>
        <taxon>Gadidae</taxon>
        <taxon>Gadus</taxon>
    </lineage>
</organism>
<keyword evidence="12" id="KW-0732">Signal</keyword>
<feature type="chain" id="PRO_5034376508" description="Platelet-derived growth factor subunit B" evidence="12">
    <location>
        <begin position="23"/>
        <end position="528"/>
    </location>
</feature>
<dbReference type="GO" id="GO:0008284">
    <property type="term" value="P:positive regulation of cell population proliferation"/>
    <property type="evidence" value="ECO:0007669"/>
    <property type="project" value="TreeGrafter"/>
</dbReference>
<evidence type="ECO:0000256" key="1">
    <source>
        <dbReference type="ARBA" id="ARBA00006686"/>
    </source>
</evidence>
<sequence length="528" mass="58628">MSLWVRLLALLVACLRVSGAAGVDPLPAALVDLVRSSSITSIEDLQLLLFSDSLDQEEEGSPVPGGHRSPRSLNAQPAQQALCKVRTEVVEVTRDMLDRSNAHFLLWPPCVEVQRCSGCCNGNTLQCVPVLTHTRYLQVMKIQYINQKPTYNKAVVSVVDHVECRCQPVPRPPAPKKKSSRRGPVPNKDQHHNQTIDQQQGLGKSHSKEELHRQDEIKKNQRVHLEKLLEQHWSPRGDTFTPPEEEQHYSPAGAGAGAGGGASHSGGAVLHTPHWVHNASRLLETNDSTGIQGKGAGQWGPTSSPLDVPGAGIEGPGGAVEPSLSLNSTEERARMDLGLQKNADRHRETQRGGERSTDPKSHEKDLDTPNQQVPSIASNQDGGGSRFRPTKEPNPDPPGKGRHGGNETPEQERKLQMEEAQLEEERRELLLLHKRLDREKELIRLQQLKQEEEKEQEKESGQQPHLQYKQHHHLQTTTQNIVTTSPSTTPTPVTPDAPRAPARPNQRRRRLKKNRKKISKAAMRAMLM</sequence>
<gene>
    <name evidence="14" type="primary">pdgfbb</name>
</gene>
<accession>A0A8C4ZVR2</accession>
<comment type="similarity">
    <text evidence="1 10">Belongs to the PDGF/VEGF growth factor family.</text>
</comment>
<evidence type="ECO:0000256" key="4">
    <source>
        <dbReference type="ARBA" id="ARBA00023246"/>
    </source>
</evidence>
<feature type="region of interest" description="Disordered" evidence="11">
    <location>
        <begin position="449"/>
        <end position="528"/>
    </location>
</feature>
<evidence type="ECO:0000256" key="2">
    <source>
        <dbReference type="ARBA" id="ARBA00018117"/>
    </source>
</evidence>
<dbReference type="Gene3D" id="2.10.90.10">
    <property type="entry name" value="Cystine-knot cytokines"/>
    <property type="match status" value="1"/>
</dbReference>
<feature type="compositionally biased region" description="Basic and acidic residues" evidence="11">
    <location>
        <begin position="342"/>
        <end position="367"/>
    </location>
</feature>
<evidence type="ECO:0000259" key="13">
    <source>
        <dbReference type="PROSITE" id="PS50278"/>
    </source>
</evidence>
<feature type="compositionally biased region" description="Gly residues" evidence="11">
    <location>
        <begin position="254"/>
        <end position="264"/>
    </location>
</feature>
<evidence type="ECO:0000256" key="5">
    <source>
        <dbReference type="ARBA" id="ARBA00031888"/>
    </source>
</evidence>
<feature type="region of interest" description="Disordered" evidence="11">
    <location>
        <begin position="230"/>
        <end position="270"/>
    </location>
</feature>
<feature type="compositionally biased region" description="Low complexity" evidence="11">
    <location>
        <begin position="484"/>
        <end position="504"/>
    </location>
</feature>
<dbReference type="OrthoDB" id="8878063at2759"/>
<keyword evidence="15" id="KW-1185">Reference proteome</keyword>
<dbReference type="GeneTree" id="ENSGT00940000157367"/>
<dbReference type="PROSITE" id="PS50278">
    <property type="entry name" value="PDGF_2"/>
    <property type="match status" value="1"/>
</dbReference>
<feature type="compositionally biased region" description="Basic and acidic residues" evidence="11">
    <location>
        <begin position="449"/>
        <end position="460"/>
    </location>
</feature>
<dbReference type="InterPro" id="IPR023581">
    <property type="entry name" value="PD_growth_factor_CS"/>
</dbReference>
<feature type="compositionally biased region" description="Basic residues" evidence="11">
    <location>
        <begin position="505"/>
        <end position="519"/>
    </location>
</feature>
<evidence type="ECO:0000256" key="12">
    <source>
        <dbReference type="SAM" id="SignalP"/>
    </source>
</evidence>
<dbReference type="Pfam" id="PF00341">
    <property type="entry name" value="PDGF"/>
    <property type="match status" value="1"/>
</dbReference>
<feature type="region of interest" description="Disordered" evidence="11">
    <location>
        <begin position="287"/>
        <end position="418"/>
    </location>
</feature>
<dbReference type="AlphaFoldDB" id="A0A8C4ZVR2"/>
<comment type="function">
    <text evidence="8">Growth factor that plays an essential role in the regulation of embryonic development, cell proliferation, cell migration, survival and chemotaxis. Potent mitogen for cells of mesenchymal origin. Required for normal proliferation and recruitment of pericytes and vascular smooth muscle cells in the central nervous system, skin, lung, heart and placenta. Required for normal blood vessel development, and for normal development of kidney glomeruli. Plays an important role in wound healing. Signaling is modulated by the formation of heterodimers with PDGFA.</text>
</comment>
<feature type="compositionally biased region" description="Polar residues" evidence="11">
    <location>
        <begin position="368"/>
        <end position="380"/>
    </location>
</feature>
<dbReference type="GO" id="GO:0005161">
    <property type="term" value="F:platelet-derived growth factor receptor binding"/>
    <property type="evidence" value="ECO:0007669"/>
    <property type="project" value="TreeGrafter"/>
</dbReference>
<dbReference type="InterPro" id="IPR029034">
    <property type="entry name" value="Cystine-knot_cytokine"/>
</dbReference>
<dbReference type="GO" id="GO:0070374">
    <property type="term" value="P:positive regulation of ERK1 and ERK2 cascade"/>
    <property type="evidence" value="ECO:0007669"/>
    <property type="project" value="TreeGrafter"/>
</dbReference>
<reference evidence="14" key="2">
    <citation type="submission" date="2025-09" db="UniProtKB">
        <authorList>
            <consortium name="Ensembl"/>
        </authorList>
    </citation>
    <scope>IDENTIFICATION</scope>
</reference>
<comment type="subunit">
    <text evidence="9">Antiparallel homodimer; disulfide-linked. Antiparallel heterodimer with PDGFA; disulfide-linked. The PDGFB homodimer interacts with PDGFRA and PDGFRB homodimers, and with heterodimers formed by PDGFRA and PDGFRB. The heterodimer composed of PDGFA and PDGFB interacts with PDGFRB homodimers, and with heterodimers formed by PDGFRA and PDGFRB. Interacts with XLKD1. Interacts with LRP1. Interacts with SORL1 (via the N-terminal ectodomain). Interacts with CD82; this interaction inhibits PDGFB-mediated signaling pathway.</text>
</comment>
<dbReference type="OMA" id="HWAHNSS"/>
<evidence type="ECO:0000256" key="10">
    <source>
        <dbReference type="RuleBase" id="RU003818"/>
    </source>
</evidence>
<dbReference type="FunFam" id="2.10.90.10:FF:000041">
    <property type="entry name" value="Platelet-derived growth factor beta polypeptide b"/>
    <property type="match status" value="1"/>
</dbReference>
<proteinExistence type="inferred from homology"/>
<dbReference type="GO" id="GO:0048008">
    <property type="term" value="P:platelet-derived growth factor receptor signaling pathway"/>
    <property type="evidence" value="ECO:0007669"/>
    <property type="project" value="TreeGrafter"/>
</dbReference>
<evidence type="ECO:0000256" key="9">
    <source>
        <dbReference type="ARBA" id="ARBA00046967"/>
    </source>
</evidence>
<dbReference type="GO" id="GO:0016020">
    <property type="term" value="C:membrane"/>
    <property type="evidence" value="ECO:0007669"/>
    <property type="project" value="InterPro"/>
</dbReference>
<evidence type="ECO:0000313" key="15">
    <source>
        <dbReference type="Proteomes" id="UP000694546"/>
    </source>
</evidence>
<feature type="domain" description="Platelet-derived growth factor (PDGF) family profile" evidence="13">
    <location>
        <begin position="68"/>
        <end position="171"/>
    </location>
</feature>
<dbReference type="GO" id="GO:0051897">
    <property type="term" value="P:positive regulation of phosphatidylinositol 3-kinase/protein kinase B signal transduction"/>
    <property type="evidence" value="ECO:0007669"/>
    <property type="project" value="TreeGrafter"/>
</dbReference>
<dbReference type="InterPro" id="IPR000072">
    <property type="entry name" value="PDGF/VEGF_dom"/>
</dbReference>
<dbReference type="GO" id="GO:0005615">
    <property type="term" value="C:extracellular space"/>
    <property type="evidence" value="ECO:0007669"/>
    <property type="project" value="TreeGrafter"/>
</dbReference>